<comment type="caution">
    <text evidence="2">The sequence shown here is derived from an EMBL/GenBank/DDBJ whole genome shotgun (WGS) entry which is preliminary data.</text>
</comment>
<organism evidence="2 4">
    <name type="scientific">Kurthia zopfii</name>
    <dbReference type="NCBI Taxonomy" id="1650"/>
    <lineage>
        <taxon>Bacteria</taxon>
        <taxon>Bacillati</taxon>
        <taxon>Bacillota</taxon>
        <taxon>Bacilli</taxon>
        <taxon>Bacillales</taxon>
        <taxon>Caryophanaceae</taxon>
        <taxon>Kurthia</taxon>
    </lineage>
</organism>
<name>A0A2U3AFW9_9BACL</name>
<dbReference type="SUPFAM" id="SSF53474">
    <property type="entry name" value="alpha/beta-Hydrolases"/>
    <property type="match status" value="1"/>
</dbReference>
<dbReference type="OrthoDB" id="9776685at2"/>
<evidence type="ECO:0000259" key="1">
    <source>
        <dbReference type="Pfam" id="PF12146"/>
    </source>
</evidence>
<accession>A0A2U3AFW9</accession>
<gene>
    <name evidence="3" type="ORF">DFR61_11027</name>
    <name evidence="2" type="ORF">NCTC10597_00931</name>
</gene>
<sequence>MKKKWPVIASIAASVTGASIAALGYTLSNKVMYIKRKDQQFIFDREIAANRFKLEWYESVPKEDFLVSSINGYDVSCQMIHSVDSKNTVIIAHGVTETHINSLKYAALFARLGYNIVVYDQRRHGATGGKTTSYGFYEKNDLKAVVEEVRRKIGDDAILGIQGESMGAATALQYGGTSEQLFDFIIADCPFSKFEDQLQHLMVRDTPLRSPYAIKFIDYFVQMRDGYNLKDVSPIDVVQNITKPILFVTSLEDTYIPPKMTENLYEKHPENSRLVLFEKGAHAKSFNEQPYDYEKEVLKFLVDFNISYVPNNYVNPEKMLQTQ</sequence>
<dbReference type="GO" id="GO:0016787">
    <property type="term" value="F:hydrolase activity"/>
    <property type="evidence" value="ECO:0007669"/>
    <property type="project" value="UniProtKB-KW"/>
</dbReference>
<evidence type="ECO:0000313" key="4">
    <source>
        <dbReference type="Proteomes" id="UP000254330"/>
    </source>
</evidence>
<evidence type="ECO:0000313" key="5">
    <source>
        <dbReference type="Proteomes" id="UP000294641"/>
    </source>
</evidence>
<dbReference type="Proteomes" id="UP000294641">
    <property type="component" value="Unassembled WGS sequence"/>
</dbReference>
<dbReference type="EMBL" id="SNZG01000010">
    <property type="protein sequence ID" value="TDR39811.1"/>
    <property type="molecule type" value="Genomic_DNA"/>
</dbReference>
<protein>
    <submittedName>
        <fullName evidence="2">Predicted hydrolase of the alpha/beta-hydrolase fold</fullName>
    </submittedName>
</protein>
<dbReference type="InterPro" id="IPR052920">
    <property type="entry name" value="DNA-binding_regulatory"/>
</dbReference>
<keyword evidence="2" id="KW-0378">Hydrolase</keyword>
<dbReference type="AlphaFoldDB" id="A0A2U3AFW9"/>
<dbReference type="InterPro" id="IPR029058">
    <property type="entry name" value="AB_hydrolase_fold"/>
</dbReference>
<dbReference type="InterPro" id="IPR022742">
    <property type="entry name" value="Hydrolase_4"/>
</dbReference>
<dbReference type="PANTHER" id="PTHR43358:SF5">
    <property type="entry name" value="EXPORTED PROTEIN"/>
    <property type="match status" value="1"/>
</dbReference>
<dbReference type="PANTHER" id="PTHR43358">
    <property type="entry name" value="ALPHA/BETA-HYDROLASE"/>
    <property type="match status" value="1"/>
</dbReference>
<dbReference type="RefSeq" id="WP_109348688.1">
    <property type="nucleotide sequence ID" value="NZ_BJUE01000007.1"/>
</dbReference>
<dbReference type="Proteomes" id="UP000254330">
    <property type="component" value="Unassembled WGS sequence"/>
</dbReference>
<reference evidence="3 5" key="2">
    <citation type="submission" date="2019-03" db="EMBL/GenBank/DDBJ databases">
        <title>Genomic Encyclopedia of Type Strains, Phase IV (KMG-IV): sequencing the most valuable type-strain genomes for metagenomic binning, comparative biology and taxonomic classification.</title>
        <authorList>
            <person name="Goeker M."/>
        </authorList>
    </citation>
    <scope>NUCLEOTIDE SEQUENCE [LARGE SCALE GENOMIC DNA]</scope>
    <source>
        <strain evidence="3 5">DSM 20580</strain>
    </source>
</reference>
<feature type="domain" description="Serine aminopeptidase S33" evidence="1">
    <location>
        <begin position="85"/>
        <end position="197"/>
    </location>
</feature>
<dbReference type="Gene3D" id="3.40.50.1820">
    <property type="entry name" value="alpha/beta hydrolase"/>
    <property type="match status" value="1"/>
</dbReference>
<evidence type="ECO:0000313" key="2">
    <source>
        <dbReference type="EMBL" id="STX09260.1"/>
    </source>
</evidence>
<reference evidence="2 4" key="1">
    <citation type="submission" date="2018-06" db="EMBL/GenBank/DDBJ databases">
        <authorList>
            <consortium name="Pathogen Informatics"/>
            <person name="Doyle S."/>
        </authorList>
    </citation>
    <scope>NUCLEOTIDE SEQUENCE [LARGE SCALE GENOMIC DNA]</scope>
    <source>
        <strain evidence="2 4">NCTC10597</strain>
    </source>
</reference>
<proteinExistence type="predicted"/>
<evidence type="ECO:0000313" key="3">
    <source>
        <dbReference type="EMBL" id="TDR39811.1"/>
    </source>
</evidence>
<dbReference type="Pfam" id="PF12146">
    <property type="entry name" value="Hydrolase_4"/>
    <property type="match status" value="1"/>
</dbReference>
<keyword evidence="5" id="KW-1185">Reference proteome</keyword>
<dbReference type="EMBL" id="UGNP01000001">
    <property type="protein sequence ID" value="STX09260.1"/>
    <property type="molecule type" value="Genomic_DNA"/>
</dbReference>